<feature type="signal peptide" evidence="1">
    <location>
        <begin position="1"/>
        <end position="22"/>
    </location>
</feature>
<evidence type="ECO:0000313" key="3">
    <source>
        <dbReference type="Proteomes" id="UP000199503"/>
    </source>
</evidence>
<keyword evidence="3" id="KW-1185">Reference proteome</keyword>
<evidence type="ECO:0000313" key="2">
    <source>
        <dbReference type="EMBL" id="SES33445.1"/>
    </source>
</evidence>
<dbReference type="Proteomes" id="UP000199503">
    <property type="component" value="Unassembled WGS sequence"/>
</dbReference>
<accession>A0A1H9WHV6</accession>
<gene>
    <name evidence="2" type="ORF">SAMN04488000_122118</name>
</gene>
<dbReference type="AlphaFoldDB" id="A0A1H9WHV6"/>
<dbReference type="STRING" id="65499.SAMN04488000_122118"/>
<evidence type="ECO:0008006" key="4">
    <source>
        <dbReference type="Google" id="ProtNLM"/>
    </source>
</evidence>
<feature type="chain" id="PRO_5011594358" description="Lipoprotein LpqH" evidence="1">
    <location>
        <begin position="23"/>
        <end position="184"/>
    </location>
</feature>
<keyword evidence="1" id="KW-0732">Signal</keyword>
<evidence type="ECO:0000256" key="1">
    <source>
        <dbReference type="SAM" id="SignalP"/>
    </source>
</evidence>
<organism evidence="2 3">
    <name type="scientific">Lentzea albida</name>
    <dbReference type="NCBI Taxonomy" id="65499"/>
    <lineage>
        <taxon>Bacteria</taxon>
        <taxon>Bacillati</taxon>
        <taxon>Actinomycetota</taxon>
        <taxon>Actinomycetes</taxon>
        <taxon>Pseudonocardiales</taxon>
        <taxon>Pseudonocardiaceae</taxon>
        <taxon>Lentzea</taxon>
    </lineage>
</organism>
<protein>
    <recommendedName>
        <fullName evidence="4">Lipoprotein LpqH</fullName>
    </recommendedName>
</protein>
<dbReference type="RefSeq" id="WP_089925270.1">
    <property type="nucleotide sequence ID" value="NZ_FOFV01000022.1"/>
</dbReference>
<dbReference type="OrthoDB" id="3692906at2"/>
<dbReference type="PROSITE" id="PS51257">
    <property type="entry name" value="PROKAR_LIPOPROTEIN"/>
    <property type="match status" value="1"/>
</dbReference>
<name>A0A1H9WHV6_9PSEU</name>
<proteinExistence type="predicted"/>
<reference evidence="3" key="1">
    <citation type="submission" date="2016-10" db="EMBL/GenBank/DDBJ databases">
        <authorList>
            <person name="Varghese N."/>
            <person name="Submissions S."/>
        </authorList>
    </citation>
    <scope>NUCLEOTIDE SEQUENCE [LARGE SCALE GENOMIC DNA]</scope>
    <source>
        <strain evidence="3">DSM 44437</strain>
    </source>
</reference>
<sequence length="184" mass="18119">MAQMLRKAAALGSALVVVTACAAGGRPAGSTQSANSGGDVVEQASVPACGDRIDTLPSRVEGLSVTGEFPPRTGRDGDGTFAGTVTVTSTGAEVAGVATPEADVYVARAGQVVATPVAKDSVGQVVDLRAGASQVFTAQGTIAPCAGGGVLPAGRYEVFAVVVVNRDDGPQVVVAGGPWPLEVT</sequence>
<dbReference type="EMBL" id="FOFV01000022">
    <property type="protein sequence ID" value="SES33445.1"/>
    <property type="molecule type" value="Genomic_DNA"/>
</dbReference>